<protein>
    <submittedName>
        <fullName evidence="1">Uncharacterized protein</fullName>
    </submittedName>
</protein>
<name>A0A1R0GS22_9FUNG</name>
<proteinExistence type="predicted"/>
<evidence type="ECO:0000313" key="1">
    <source>
        <dbReference type="EMBL" id="OLY79680.1"/>
    </source>
</evidence>
<reference evidence="1 2" key="1">
    <citation type="journal article" date="2016" name="Mol. Biol. Evol.">
        <title>Genome-Wide Survey of Gut Fungi (Harpellales) Reveals the First Horizontally Transferred Ubiquitin Gene from a Mosquito Host.</title>
        <authorList>
            <person name="Wang Y."/>
            <person name="White M.M."/>
            <person name="Kvist S."/>
            <person name="Moncalvo J.M."/>
        </authorList>
    </citation>
    <scope>NUCLEOTIDE SEQUENCE [LARGE SCALE GENOMIC DNA]</scope>
    <source>
        <strain evidence="1 2">ALG-7-W6</strain>
    </source>
</reference>
<accession>A0A1R0GS22</accession>
<keyword evidence="2" id="KW-1185">Reference proteome</keyword>
<evidence type="ECO:0000313" key="2">
    <source>
        <dbReference type="Proteomes" id="UP000187455"/>
    </source>
</evidence>
<dbReference type="Proteomes" id="UP000187455">
    <property type="component" value="Unassembled WGS sequence"/>
</dbReference>
<dbReference type="AlphaFoldDB" id="A0A1R0GS22"/>
<gene>
    <name evidence="1" type="ORF">AYI68_g6243</name>
</gene>
<comment type="caution">
    <text evidence="1">The sequence shown here is derived from an EMBL/GenBank/DDBJ whole genome shotgun (WGS) entry which is preliminary data.</text>
</comment>
<dbReference type="EMBL" id="LSSL01004187">
    <property type="protein sequence ID" value="OLY79680.1"/>
    <property type="molecule type" value="Genomic_DNA"/>
</dbReference>
<sequence length="116" mass="12966">MLKNIKERNGFIENIITLNTILSYERCTSITLTQQRLQGRCNTLTPPIYTLPVIICTDNTKCLYSPHGRKVGEKFTWGLESTIKERPIKLDTNSYITASPAKLTDGSKSSPSAKTS</sequence>
<organism evidence="1 2">
    <name type="scientific">Smittium mucronatum</name>
    <dbReference type="NCBI Taxonomy" id="133383"/>
    <lineage>
        <taxon>Eukaryota</taxon>
        <taxon>Fungi</taxon>
        <taxon>Fungi incertae sedis</taxon>
        <taxon>Zoopagomycota</taxon>
        <taxon>Kickxellomycotina</taxon>
        <taxon>Harpellomycetes</taxon>
        <taxon>Harpellales</taxon>
        <taxon>Legeriomycetaceae</taxon>
        <taxon>Smittium</taxon>
    </lineage>
</organism>